<feature type="compositionally biased region" description="Polar residues" evidence="1">
    <location>
        <begin position="121"/>
        <end position="135"/>
    </location>
</feature>
<dbReference type="AlphaFoldDB" id="A0A9P5SBX5"/>
<feature type="region of interest" description="Disordered" evidence="1">
    <location>
        <begin position="108"/>
        <end position="142"/>
    </location>
</feature>
<sequence>MTIGTILAVPQISRNISIHLRQHDLTQCVRVSQAWHNTLTPHLWSLVKGFNIRHFQSSEARAALLKNGHFIRVLKTSSHEFLTYLGPSCENLTMFDFSGSFPLEGHEDGYVISTDGPSPEQPQQHQNDSGENNSDQQQHMTQQQQKLGVMASFLLQNKNLTTLSFRRRVDSSRYIDRLLTDYQILERLPNLKDLTLSSKTLHSSALVIILRYGQKLERLVLKIRQVDWQIRFSNQEMAAILRETAAQPWKLRDLLLGPALGLDIAMVVKAAGASLQWLRLERLSLHEARELSQVVRDHCPNLEHLLIMTDNQIDKNGLMLLLDATAPTQPRQQNKALIKQHDPSPLNKPDPLALESPRTSGLTNFQGHALVLPDFLIHRLFGNHYATLEILDLSRCQGIRSETLQQILCRCPNLRVVDMASEHLTLETKDIVYGQPWVCHKLKILRVEIASSPPPYGDIAPLLLTYNGEHDTEHATQENTEMELQRRVLAQIGTLSRMEELRIGGPNGRSMDLTLGGGGLEQLSGLKLMRTLNVRNMGHKVGQQELEWMVEHWPMVRCFMFDDYNVDMIDMERVRALQRAKRQGVYIV</sequence>
<dbReference type="PANTHER" id="PTHR13318:SF106">
    <property type="entry name" value="F-BOX_LRR-REPEAT PROTEIN 2"/>
    <property type="match status" value="1"/>
</dbReference>
<comment type="caution">
    <text evidence="2">The sequence shown here is derived from an EMBL/GenBank/DDBJ whole genome shotgun (WGS) entry which is preliminary data.</text>
</comment>
<evidence type="ECO:0008006" key="4">
    <source>
        <dbReference type="Google" id="ProtNLM"/>
    </source>
</evidence>
<evidence type="ECO:0000313" key="2">
    <source>
        <dbReference type="EMBL" id="KAF9325036.1"/>
    </source>
</evidence>
<dbReference type="Gene3D" id="3.80.10.10">
    <property type="entry name" value="Ribonuclease Inhibitor"/>
    <property type="match status" value="2"/>
</dbReference>
<evidence type="ECO:0000313" key="3">
    <source>
        <dbReference type="Proteomes" id="UP000696485"/>
    </source>
</evidence>
<dbReference type="InterPro" id="IPR032675">
    <property type="entry name" value="LRR_dom_sf"/>
</dbReference>
<dbReference type="PANTHER" id="PTHR13318">
    <property type="entry name" value="PARTNER OF PAIRED, ISOFORM B-RELATED"/>
    <property type="match status" value="1"/>
</dbReference>
<proteinExistence type="predicted"/>
<protein>
    <recommendedName>
        <fullName evidence="4">F-box domain-containing protein</fullName>
    </recommendedName>
</protein>
<dbReference type="Proteomes" id="UP000696485">
    <property type="component" value="Unassembled WGS sequence"/>
</dbReference>
<dbReference type="SUPFAM" id="SSF52047">
    <property type="entry name" value="RNI-like"/>
    <property type="match status" value="1"/>
</dbReference>
<accession>A0A9P5SBX5</accession>
<feature type="region of interest" description="Disordered" evidence="1">
    <location>
        <begin position="331"/>
        <end position="353"/>
    </location>
</feature>
<evidence type="ECO:0000256" key="1">
    <source>
        <dbReference type="SAM" id="MobiDB-lite"/>
    </source>
</evidence>
<keyword evidence="3" id="KW-1185">Reference proteome</keyword>
<dbReference type="EMBL" id="JAAAUY010000988">
    <property type="protein sequence ID" value="KAF9325036.1"/>
    <property type="molecule type" value="Genomic_DNA"/>
</dbReference>
<name>A0A9P5SBX5_9FUNG</name>
<reference evidence="2" key="1">
    <citation type="journal article" date="2020" name="Fungal Divers.">
        <title>Resolving the Mortierellaceae phylogeny through synthesis of multi-gene phylogenetics and phylogenomics.</title>
        <authorList>
            <person name="Vandepol N."/>
            <person name="Liber J."/>
            <person name="Desiro A."/>
            <person name="Na H."/>
            <person name="Kennedy M."/>
            <person name="Barry K."/>
            <person name="Grigoriev I.V."/>
            <person name="Miller A.N."/>
            <person name="O'Donnell K."/>
            <person name="Stajich J.E."/>
            <person name="Bonito G."/>
        </authorList>
    </citation>
    <scope>NUCLEOTIDE SEQUENCE</scope>
    <source>
        <strain evidence="2">NVP1</strain>
    </source>
</reference>
<organism evidence="2 3">
    <name type="scientific">Podila minutissima</name>
    <dbReference type="NCBI Taxonomy" id="64525"/>
    <lineage>
        <taxon>Eukaryota</taxon>
        <taxon>Fungi</taxon>
        <taxon>Fungi incertae sedis</taxon>
        <taxon>Mucoromycota</taxon>
        <taxon>Mortierellomycotina</taxon>
        <taxon>Mortierellomycetes</taxon>
        <taxon>Mortierellales</taxon>
        <taxon>Mortierellaceae</taxon>
        <taxon>Podila</taxon>
    </lineage>
</organism>
<dbReference type="GO" id="GO:0019005">
    <property type="term" value="C:SCF ubiquitin ligase complex"/>
    <property type="evidence" value="ECO:0007669"/>
    <property type="project" value="TreeGrafter"/>
</dbReference>
<dbReference type="GO" id="GO:0031146">
    <property type="term" value="P:SCF-dependent proteasomal ubiquitin-dependent protein catabolic process"/>
    <property type="evidence" value="ECO:0007669"/>
    <property type="project" value="TreeGrafter"/>
</dbReference>
<gene>
    <name evidence="2" type="ORF">BG006_011449</name>
</gene>